<reference evidence="2 3" key="1">
    <citation type="submission" date="2024-03" db="EMBL/GenBank/DDBJ databases">
        <title>Aureococcus anophagefferens CCMP1851 and Kratosvirus quantuckense: Draft genome of a second virus-susceptible host strain in the model system.</title>
        <authorList>
            <person name="Chase E."/>
            <person name="Truchon A.R."/>
            <person name="Schepens W."/>
            <person name="Wilhelm S.W."/>
        </authorList>
    </citation>
    <scope>NUCLEOTIDE SEQUENCE [LARGE SCALE GENOMIC DNA]</scope>
    <source>
        <strain evidence="2 3">CCMP1851</strain>
    </source>
</reference>
<feature type="compositionally biased region" description="Basic and acidic residues" evidence="1">
    <location>
        <begin position="154"/>
        <end position="163"/>
    </location>
</feature>
<evidence type="ECO:0000256" key="1">
    <source>
        <dbReference type="SAM" id="MobiDB-lite"/>
    </source>
</evidence>
<feature type="region of interest" description="Disordered" evidence="1">
    <location>
        <begin position="154"/>
        <end position="229"/>
    </location>
</feature>
<protein>
    <submittedName>
        <fullName evidence="2">Uncharacterized protein</fullName>
    </submittedName>
</protein>
<dbReference type="Proteomes" id="UP001363151">
    <property type="component" value="Unassembled WGS sequence"/>
</dbReference>
<feature type="region of interest" description="Disordered" evidence="1">
    <location>
        <begin position="58"/>
        <end position="78"/>
    </location>
</feature>
<accession>A0ABR1FZR4</accession>
<name>A0ABR1FZR4_AURAN</name>
<feature type="compositionally biased region" description="Gly residues" evidence="1">
    <location>
        <begin position="165"/>
        <end position="184"/>
    </location>
</feature>
<sequence length="653" mass="70907">MGSPCMKNTPACKLKAEVGHVADSAKAAEFARREGSAAFEATRAATVERVIAGREAGGGARPVAAARRRARGRGGDAPGLPHAMELMFAAVDAQRHTWAAQREAYLAVAASARRRREFKATGDDYGAAARAPEARVLQRVADVLRDAAAAGAAAERRARDAEPHGGQGGRGRGGARGRGGGRGLRGAALRRAGRGVGGGRPGREPRGAGGRAPRYGACRAADPPSDKRRRLQDNVFSASEFLDYDRGGFVAATFDASVFALPGARLLEHWDLRHVGVFNPSVVALPAALRDTLRRSVYPDAYYVATVRHSWEQCFRFDIGHAKWATVGPDRSDAERPGRHTSVVLLDRDLCALGLAAQRFPDPWDARRGDVGWLAEDVRLFAHNAQSPLDSRLIATAVVVHDKSFSDYDQEHFNQSFGVFELVLDVDAKRRPTARYIPLPGEYYGAAARGHAAVTEVRNVGVFDGGDDLDFLLFLGAEAQVSKRLFPIPTRPAVTPLTGYFGKWLHNNVNPLLLKRHGLLLAVGHEHSNERNDEVHRTTSWHTYLHYFLLYNASAPHALLARSPPFCFASLDDPARCDLIQFVSSLSFARPNDDDRRGRGHDLLLGYGINDCRGALVRLPLRAVLDFTASCGLDPTLASLKVASESRTGHRRS</sequence>
<evidence type="ECO:0000313" key="2">
    <source>
        <dbReference type="EMBL" id="KAK7241702.1"/>
    </source>
</evidence>
<evidence type="ECO:0000313" key="3">
    <source>
        <dbReference type="Proteomes" id="UP001363151"/>
    </source>
</evidence>
<comment type="caution">
    <text evidence="2">The sequence shown here is derived from an EMBL/GenBank/DDBJ whole genome shotgun (WGS) entry which is preliminary data.</text>
</comment>
<dbReference type="EMBL" id="JBBJCI010000164">
    <property type="protein sequence ID" value="KAK7241702.1"/>
    <property type="molecule type" value="Genomic_DNA"/>
</dbReference>
<feature type="compositionally biased region" description="Low complexity" evidence="1">
    <location>
        <begin position="211"/>
        <end position="221"/>
    </location>
</feature>
<proteinExistence type="predicted"/>
<organism evidence="2 3">
    <name type="scientific">Aureococcus anophagefferens</name>
    <name type="common">Harmful bloom alga</name>
    <dbReference type="NCBI Taxonomy" id="44056"/>
    <lineage>
        <taxon>Eukaryota</taxon>
        <taxon>Sar</taxon>
        <taxon>Stramenopiles</taxon>
        <taxon>Ochrophyta</taxon>
        <taxon>Pelagophyceae</taxon>
        <taxon>Pelagomonadales</taxon>
        <taxon>Pelagomonadaceae</taxon>
        <taxon>Aureococcus</taxon>
    </lineage>
</organism>
<gene>
    <name evidence="2" type="ORF">SO694_00070196</name>
</gene>
<keyword evidence="3" id="KW-1185">Reference proteome</keyword>